<feature type="region of interest" description="Disordered" evidence="11">
    <location>
        <begin position="628"/>
        <end position="647"/>
    </location>
</feature>
<feature type="region of interest" description="Disordered" evidence="11">
    <location>
        <begin position="318"/>
        <end position="348"/>
    </location>
</feature>
<keyword evidence="8" id="KW-0539">Nucleus</keyword>
<dbReference type="SUPFAM" id="SSF55729">
    <property type="entry name" value="Acyl-CoA N-acyltransferases (Nat)"/>
    <property type="match status" value="1"/>
</dbReference>
<dbReference type="Gene3D" id="3.40.630.30">
    <property type="match status" value="1"/>
</dbReference>
<feature type="region of interest" description="Disordered" evidence="11">
    <location>
        <begin position="409"/>
        <end position="442"/>
    </location>
</feature>
<dbReference type="PANTHER" id="PTHR10615">
    <property type="entry name" value="HISTONE ACETYLTRANSFERASE"/>
    <property type="match status" value="1"/>
</dbReference>
<feature type="compositionally biased region" description="Acidic residues" evidence="11">
    <location>
        <begin position="636"/>
        <end position="647"/>
    </location>
</feature>
<reference evidence="13 14" key="1">
    <citation type="submission" date="2023-01" db="EMBL/GenBank/DDBJ databases">
        <title>Analysis of 21 Apiospora genomes using comparative genomics revels a genus with tremendous synthesis potential of carbohydrate active enzymes and secondary metabolites.</title>
        <authorList>
            <person name="Sorensen T."/>
        </authorList>
    </citation>
    <scope>NUCLEOTIDE SEQUENCE [LARGE SCALE GENOMIC DNA]</scope>
    <source>
        <strain evidence="13 14">CBS 20057</strain>
    </source>
</reference>
<evidence type="ECO:0000256" key="5">
    <source>
        <dbReference type="ARBA" id="ARBA00022833"/>
    </source>
</evidence>
<keyword evidence="5" id="KW-0862">Zinc</keyword>
<evidence type="ECO:0000256" key="10">
    <source>
        <dbReference type="ARBA" id="ARBA00045805"/>
    </source>
</evidence>
<dbReference type="Pfam" id="PF01853">
    <property type="entry name" value="MOZ_SAS"/>
    <property type="match status" value="2"/>
</dbReference>
<feature type="compositionally biased region" description="Low complexity" evidence="11">
    <location>
        <begin position="169"/>
        <end position="195"/>
    </location>
</feature>
<feature type="region of interest" description="Disordered" evidence="11">
    <location>
        <begin position="1"/>
        <end position="220"/>
    </location>
</feature>
<keyword evidence="3" id="KW-0479">Metal-binding</keyword>
<feature type="compositionally biased region" description="Acidic residues" evidence="11">
    <location>
        <begin position="575"/>
        <end position="586"/>
    </location>
</feature>
<feature type="compositionally biased region" description="Low complexity" evidence="11">
    <location>
        <begin position="149"/>
        <end position="160"/>
    </location>
</feature>
<evidence type="ECO:0000256" key="6">
    <source>
        <dbReference type="ARBA" id="ARBA00023015"/>
    </source>
</evidence>
<sequence length="647" mass="71292">MPPSKRKRPQDENPTEAESATRRTTRHSHPITLLPENEPDKQLRSRRVRSDTHEAPEPISSPSAAANAAPITKTYVTRPRDTKTSDPDTAPAAPRPKLPNATITNRRTRRRSAADEQRADPLDQSSISARQVEGKENLQPAHHADSKHAAATTARQQQRSPVPPHSRPRAAPAPKSPASLDNLGAAYQGGATAATSMITPKRRLSMTPKKPPPTPRSDRNIDRVVLGDISFRAWYPSYYGKDVLGDASVTAGGKANPGGGGAKIGGGKKDKEVVLLDRLYVCPSCFKYSKEEGKWRQHIGACLPRGWVPGDKVYIHPKEGGSRSATHGTTGSDARRGRKPKKAEGFGSAAPTVVEGEWSVWEVDGENEPLFCQNLSLFAKLFLDNKSVFFDVAGFNYFLLVYTPPPHAATTRSDEVANSDTEQQQQSGEDEEASPPRPLPPRPQVVGFFSKEKLSWDNNNLACILVFPPWQRKGLGALLMGISYEISRREKVLGGPEKPISELGKKGYRRFWAGEICRWLLSLGPSGKEEEIIVDVDECSKSTWIAPEDCLVVIRDMGIMIEDGLGPVKNAPSPADEEAEEEDTTEPEGGNNKKHVARLRIDKEDVRRWVRDNRIDLERACHPDGFVEGYAIKSDEVEEGEEEDEEV</sequence>
<dbReference type="InterPro" id="IPR016181">
    <property type="entry name" value="Acyl_CoA_acyltransferase"/>
</dbReference>
<dbReference type="PROSITE" id="PS51726">
    <property type="entry name" value="MYST_HAT"/>
    <property type="match status" value="1"/>
</dbReference>
<dbReference type="InterPro" id="IPR050603">
    <property type="entry name" value="MYST_HAT"/>
</dbReference>
<feature type="compositionally biased region" description="Polar residues" evidence="11">
    <location>
        <begin position="323"/>
        <end position="332"/>
    </location>
</feature>
<feature type="compositionally biased region" description="Basic and acidic residues" evidence="11">
    <location>
        <begin position="132"/>
        <end position="148"/>
    </location>
</feature>
<feature type="domain" description="MYST-type HAT" evidence="12">
    <location>
        <begin position="216"/>
        <end position="574"/>
    </location>
</feature>
<comment type="subcellular location">
    <subcellularLocation>
        <location evidence="1">Nucleus</location>
    </subcellularLocation>
</comment>
<evidence type="ECO:0000256" key="3">
    <source>
        <dbReference type="ARBA" id="ARBA00022723"/>
    </source>
</evidence>
<organism evidence="13 14">
    <name type="scientific">Apiospora marii</name>
    <dbReference type="NCBI Taxonomy" id="335849"/>
    <lineage>
        <taxon>Eukaryota</taxon>
        <taxon>Fungi</taxon>
        <taxon>Dikarya</taxon>
        <taxon>Ascomycota</taxon>
        <taxon>Pezizomycotina</taxon>
        <taxon>Sordariomycetes</taxon>
        <taxon>Xylariomycetidae</taxon>
        <taxon>Amphisphaeriales</taxon>
        <taxon>Apiosporaceae</taxon>
        <taxon>Apiospora</taxon>
    </lineage>
</organism>
<evidence type="ECO:0000259" key="12">
    <source>
        <dbReference type="PROSITE" id="PS51726"/>
    </source>
</evidence>
<keyword evidence="7" id="KW-0804">Transcription</keyword>
<proteinExistence type="predicted"/>
<evidence type="ECO:0000256" key="11">
    <source>
        <dbReference type="SAM" id="MobiDB-lite"/>
    </source>
</evidence>
<keyword evidence="9" id="KW-0012">Acyltransferase</keyword>
<keyword evidence="4" id="KW-0863">Zinc-finger</keyword>
<dbReference type="EMBL" id="JAQQWI010000004">
    <property type="protein sequence ID" value="KAK8036398.1"/>
    <property type="molecule type" value="Genomic_DNA"/>
</dbReference>
<feature type="compositionally biased region" description="Basic and acidic residues" evidence="11">
    <location>
        <begin position="38"/>
        <end position="56"/>
    </location>
</feature>
<keyword evidence="14" id="KW-1185">Reference proteome</keyword>
<evidence type="ECO:0000313" key="14">
    <source>
        <dbReference type="Proteomes" id="UP001396898"/>
    </source>
</evidence>
<evidence type="ECO:0000256" key="9">
    <source>
        <dbReference type="ARBA" id="ARBA00023315"/>
    </source>
</evidence>
<evidence type="ECO:0000256" key="8">
    <source>
        <dbReference type="ARBA" id="ARBA00023242"/>
    </source>
</evidence>
<dbReference type="Proteomes" id="UP001396898">
    <property type="component" value="Unassembled WGS sequence"/>
</dbReference>
<name>A0ABR1SPZ6_9PEZI</name>
<protein>
    <recommendedName>
        <fullName evidence="12">MYST-type HAT domain-containing protein</fullName>
    </recommendedName>
</protein>
<feature type="region of interest" description="Disordered" evidence="11">
    <location>
        <begin position="565"/>
        <end position="597"/>
    </location>
</feature>
<dbReference type="Gene3D" id="3.30.60.60">
    <property type="entry name" value="N-acetyl transferase-like"/>
    <property type="match status" value="1"/>
</dbReference>
<evidence type="ECO:0000256" key="1">
    <source>
        <dbReference type="ARBA" id="ARBA00004123"/>
    </source>
</evidence>
<keyword evidence="2" id="KW-0808">Transferase</keyword>
<dbReference type="InterPro" id="IPR002717">
    <property type="entry name" value="HAT_MYST-type"/>
</dbReference>
<evidence type="ECO:0000256" key="2">
    <source>
        <dbReference type="ARBA" id="ARBA00022679"/>
    </source>
</evidence>
<feature type="compositionally biased region" description="Polar residues" evidence="11">
    <location>
        <begin position="416"/>
        <end position="427"/>
    </location>
</feature>
<accession>A0ABR1SPZ6</accession>
<evidence type="ECO:0000256" key="4">
    <source>
        <dbReference type="ARBA" id="ARBA00022771"/>
    </source>
</evidence>
<evidence type="ECO:0000256" key="7">
    <source>
        <dbReference type="ARBA" id="ARBA00023163"/>
    </source>
</evidence>
<gene>
    <name evidence="13" type="ORF">PG991_001535</name>
</gene>
<comment type="caution">
    <text evidence="13">The sequence shown here is derived from an EMBL/GenBank/DDBJ whole genome shotgun (WGS) entry which is preliminary data.</text>
</comment>
<comment type="function">
    <text evidence="10">Catalytic component of the NuA4 histone acetyltransferase (HAT) complex which is involved in epigenetic transcriptional activation of selected genes principally by acetylation of nucleosomal histones H4, H3, H2B, H2A and H2A variant H2A.Z. Acetylates histone H4 to form H4K5ac, H4K8ac, H4K12ac and H4K16ac, histone H3 to form H3K14ac, and histone H2A to form H2AK4ac and H2AK7ac. The NuA4 complex is involved in the DNA damage response and is required for chromosome segregation. The NuA4 complex plays a direct role in repair of DNA double-strand breaks (DSBs) through homologous recombination. Recruitment to promoters depends on H3K4me. Also acetylates non-histone proteins. In addition to protein acetyltransferase, can use different acyl-CoA substrates, such as 2-hydroxyisobutanoyl-CoA (2-hydroxyisobutyryl-CoA) or (2E)-butenoyl-CoA (crotonyl-CoA), and is able to mediate protein 2-hydroxyisobutyrylation and crotonylation, respectively.</text>
</comment>
<feature type="compositionally biased region" description="Low complexity" evidence="11">
    <location>
        <begin position="57"/>
        <end position="71"/>
    </location>
</feature>
<feature type="compositionally biased region" description="Basic and acidic residues" evidence="11">
    <location>
        <begin position="112"/>
        <end position="121"/>
    </location>
</feature>
<dbReference type="PANTHER" id="PTHR10615:SF219">
    <property type="entry name" value="HISTONE ACETYLTRANSFERASE KAT5"/>
    <property type="match status" value="1"/>
</dbReference>
<keyword evidence="6" id="KW-0805">Transcription regulation</keyword>
<evidence type="ECO:0000313" key="13">
    <source>
        <dbReference type="EMBL" id="KAK8036398.1"/>
    </source>
</evidence>